<gene>
    <name evidence="1" type="ORF">B7P33_02390</name>
</gene>
<comment type="caution">
    <text evidence="1">The sequence shown here is derived from an EMBL/GenBank/DDBJ whole genome shotgun (WGS) entry which is preliminary data.</text>
</comment>
<keyword evidence="2" id="KW-1185">Reference proteome</keyword>
<accession>A0A2A4GED8</accession>
<evidence type="ECO:0000313" key="2">
    <source>
        <dbReference type="Proteomes" id="UP000219559"/>
    </source>
</evidence>
<dbReference type="Proteomes" id="UP000219559">
    <property type="component" value="Unassembled WGS sequence"/>
</dbReference>
<organism evidence="1 2">
    <name type="scientific">Sediminicola luteus</name>
    <dbReference type="NCBI Taxonomy" id="319238"/>
    <lineage>
        <taxon>Bacteria</taxon>
        <taxon>Pseudomonadati</taxon>
        <taxon>Bacteroidota</taxon>
        <taxon>Flavobacteriia</taxon>
        <taxon>Flavobacteriales</taxon>
        <taxon>Flavobacteriaceae</taxon>
        <taxon>Sediminicola</taxon>
    </lineage>
</organism>
<dbReference type="AlphaFoldDB" id="A0A2A4GED8"/>
<proteinExistence type="predicted"/>
<reference evidence="1 2" key="1">
    <citation type="submission" date="2017-04" db="EMBL/GenBank/DDBJ databases">
        <title>A new member of the family Flavobacteriaceae isolated from ascidians.</title>
        <authorList>
            <person name="Chen L."/>
        </authorList>
    </citation>
    <scope>NUCLEOTIDE SEQUENCE [LARGE SCALE GENOMIC DNA]</scope>
    <source>
        <strain evidence="1 2">HQA918</strain>
    </source>
</reference>
<name>A0A2A4GED8_9FLAO</name>
<protein>
    <submittedName>
        <fullName evidence="1">Uncharacterized protein</fullName>
    </submittedName>
</protein>
<dbReference type="RefSeq" id="WP_097441687.1">
    <property type="nucleotide sequence ID" value="NZ_NBWU01000001.1"/>
</dbReference>
<evidence type="ECO:0000313" key="1">
    <source>
        <dbReference type="EMBL" id="PCE66165.1"/>
    </source>
</evidence>
<sequence>MGKVLKSSGKQRMKAVERGDKKALKQLIPDKTKSKCCKKFKKGEHKRCGKCPCFDLLKKVA</sequence>
<dbReference type="EMBL" id="NBWU01000001">
    <property type="protein sequence ID" value="PCE66165.1"/>
    <property type="molecule type" value="Genomic_DNA"/>
</dbReference>